<evidence type="ECO:0000313" key="1">
    <source>
        <dbReference type="EMBL" id="KKN02379.1"/>
    </source>
</evidence>
<comment type="caution">
    <text evidence="1">The sequence shown here is derived from an EMBL/GenBank/DDBJ whole genome shotgun (WGS) entry which is preliminary data.</text>
</comment>
<accession>A0A0F9M9J5</accession>
<name>A0A0F9M9J5_9ZZZZ</name>
<dbReference type="AlphaFoldDB" id="A0A0F9M9J5"/>
<dbReference type="EMBL" id="LAZR01005155">
    <property type="protein sequence ID" value="KKN02379.1"/>
    <property type="molecule type" value="Genomic_DNA"/>
</dbReference>
<gene>
    <name evidence="1" type="ORF">LCGC14_1118240</name>
</gene>
<proteinExistence type="predicted"/>
<sequence>MLLKLNILKSKKDCEEFLLTLMKSSFQNQCWKKFNIGKLSLPQIGTIHAAFTENAENPFDFVMWKNKERTHTSSLIEAINLIWKDRKLINLVINNYN</sequence>
<protein>
    <submittedName>
        <fullName evidence="1">Uncharacterized protein</fullName>
    </submittedName>
</protein>
<organism evidence="1">
    <name type="scientific">marine sediment metagenome</name>
    <dbReference type="NCBI Taxonomy" id="412755"/>
    <lineage>
        <taxon>unclassified sequences</taxon>
        <taxon>metagenomes</taxon>
        <taxon>ecological metagenomes</taxon>
    </lineage>
</organism>
<reference evidence="1" key="1">
    <citation type="journal article" date="2015" name="Nature">
        <title>Complex archaea that bridge the gap between prokaryotes and eukaryotes.</title>
        <authorList>
            <person name="Spang A."/>
            <person name="Saw J.H."/>
            <person name="Jorgensen S.L."/>
            <person name="Zaremba-Niedzwiedzka K."/>
            <person name="Martijn J."/>
            <person name="Lind A.E."/>
            <person name="van Eijk R."/>
            <person name="Schleper C."/>
            <person name="Guy L."/>
            <person name="Ettema T.J."/>
        </authorList>
    </citation>
    <scope>NUCLEOTIDE SEQUENCE</scope>
</reference>